<dbReference type="CDD" id="cd17646">
    <property type="entry name" value="A_NRPS_AB3403-like"/>
    <property type="match status" value="1"/>
</dbReference>
<dbReference type="InterPro" id="IPR010071">
    <property type="entry name" value="AA_adenyl_dom"/>
</dbReference>
<evidence type="ECO:0000259" key="5">
    <source>
        <dbReference type="PROSITE" id="PS50075"/>
    </source>
</evidence>
<gene>
    <name evidence="6" type="ORF">HUT08_01800</name>
</gene>
<dbReference type="Pfam" id="PF13193">
    <property type="entry name" value="AMP-binding_C"/>
    <property type="match status" value="1"/>
</dbReference>
<protein>
    <submittedName>
        <fullName evidence="6">Amino acid adenylation domain-containing protein</fullName>
    </submittedName>
</protein>
<dbReference type="PANTHER" id="PTHR45527">
    <property type="entry name" value="NONRIBOSOMAL PEPTIDE SYNTHETASE"/>
    <property type="match status" value="1"/>
</dbReference>
<dbReference type="Gene3D" id="3.30.559.10">
    <property type="entry name" value="Chloramphenicol acetyltransferase-like domain"/>
    <property type="match status" value="2"/>
</dbReference>
<dbReference type="InterPro" id="IPR024011">
    <property type="entry name" value="Biosynth_lucif-like_mOase_dom"/>
</dbReference>
<reference evidence="6 7" key="1">
    <citation type="submission" date="2020-06" db="EMBL/GenBank/DDBJ databases">
        <title>Genome mining for natural products.</title>
        <authorList>
            <person name="Zhang B."/>
            <person name="Shi J."/>
            <person name="Ge H."/>
        </authorList>
    </citation>
    <scope>NUCLEOTIDE SEQUENCE [LARGE SCALE GENOMIC DNA]</scope>
    <source>
        <strain evidence="6 7">NA00687</strain>
    </source>
</reference>
<dbReference type="FunFam" id="3.40.50.12780:FF:000012">
    <property type="entry name" value="Non-ribosomal peptide synthetase"/>
    <property type="match status" value="1"/>
</dbReference>
<dbReference type="InterPro" id="IPR011251">
    <property type="entry name" value="Luciferase-like_dom"/>
</dbReference>
<dbReference type="PROSITE" id="PS00455">
    <property type="entry name" value="AMP_BINDING"/>
    <property type="match status" value="2"/>
</dbReference>
<dbReference type="SUPFAM" id="SSF53335">
    <property type="entry name" value="S-adenosyl-L-methionine-dependent methyltransferases"/>
    <property type="match status" value="1"/>
</dbReference>
<evidence type="ECO:0000256" key="3">
    <source>
        <dbReference type="ARBA" id="ARBA00022553"/>
    </source>
</evidence>
<dbReference type="FunFam" id="3.40.50.980:FF:000002">
    <property type="entry name" value="Enterobactin synthetase component F"/>
    <property type="match status" value="1"/>
</dbReference>
<dbReference type="SMART" id="SM00823">
    <property type="entry name" value="PKS_PP"/>
    <property type="match status" value="1"/>
</dbReference>
<dbReference type="GO" id="GO:0005829">
    <property type="term" value="C:cytosol"/>
    <property type="evidence" value="ECO:0007669"/>
    <property type="project" value="TreeGrafter"/>
</dbReference>
<dbReference type="InterPro" id="IPR009081">
    <property type="entry name" value="PP-bd_ACP"/>
</dbReference>
<dbReference type="Pfam" id="PF00501">
    <property type="entry name" value="AMP-binding"/>
    <property type="match status" value="3"/>
</dbReference>
<feature type="region of interest" description="Disordered" evidence="4">
    <location>
        <begin position="2748"/>
        <end position="2802"/>
    </location>
</feature>
<evidence type="ECO:0000256" key="2">
    <source>
        <dbReference type="ARBA" id="ARBA00022450"/>
    </source>
</evidence>
<dbReference type="NCBIfam" id="TIGR04020">
    <property type="entry name" value="seco_metab_LLM"/>
    <property type="match status" value="1"/>
</dbReference>
<dbReference type="InterPro" id="IPR025110">
    <property type="entry name" value="AMP-bd_C"/>
</dbReference>
<feature type="compositionally biased region" description="Low complexity" evidence="4">
    <location>
        <begin position="2786"/>
        <end position="2795"/>
    </location>
</feature>
<evidence type="ECO:0000256" key="1">
    <source>
        <dbReference type="ARBA" id="ARBA00001957"/>
    </source>
</evidence>
<keyword evidence="7" id="KW-1185">Reference proteome</keyword>
<dbReference type="NCBIfam" id="NF003417">
    <property type="entry name" value="PRK04813.1"/>
    <property type="match status" value="3"/>
</dbReference>
<evidence type="ECO:0000256" key="4">
    <source>
        <dbReference type="SAM" id="MobiDB-lite"/>
    </source>
</evidence>
<sequence>MNTFAGHRLPLSAAQREIWIAHHIDVTGALHNCGGYVEINGEVDEGKLAEAVRLAAAETEAPRLRFATEDGEPHQYLAESADPLRVVRLDGERDPERAAEEWMHADLARPTDLADGPLVRHTLLRLTADRSLFFLRYHHIVLDGYGQVLYWRRLGALYTAQVTGVAARPTTWAPLADLLAEERAYRASDQHAADRAHWLATMAERPEPLRLGDASTPPAVPAPRHGPPARVEHVRQSAAHHQTHWSAVVIAATAGYLHRVSGQSDLVIGLPVRARTSRAALTTPGMFANVLPLRLAVTPETTCGQLVEQVASRVSELLSHQRYRGEELHRELRAQQGAAGPSGVVVNVIPFDGAIRFGTRDGAVHQVSSGPVRDVAIEFFGGTDGTDVRVRVDAAPHTHEASTLDAHRAGLNTFLAAFTTAPTDHPVGRVDLLDPAGRARLAAEDRAHARAYDLDRCLHELVLDQAARTPDAVAVRYADTALSFRELVDQAARIATHLRTLGVGPGHLVGVHDERSPRLVAELLAVLLAGAGYLPLDPELPAARLAFQIEDAAPTAVLTRSDLAAQLADTGARLLATDTLLPTLPDAEPPAAGASPDDTAYVIYTSGSTGRPKGVVVPHRGVVNRLLWMQETYQLTAEDQVLQKTPTTFDVSVWEFFWPLLAGATLRLAAPGAHRDPRALAETIRTYGVTTTHFVPSMLDLFLAEPAAAQLPSLRRVLCSGEALRPQTVGRFFARYAPGEADPTIELHNLYGPTEASIDVTHWRCRPGDAAGPVPIGHAVANTSLYVLDAAGQPVPDGLPGELHIGGVQVATGYLRRPELTAAAFRPNPYGPGTLYRTGDRVVRRADGALLYGGRLDHQIKVNGFRVEPGEVESVLLGHPALAQAVVSAPHRPDGQPHLVAHVVPRSDGRVPAPESGALLSWLRERLPSQLVPAYLLVIDALPLLPNGKLDRSALPAPGAQPDQAPATPPETAAERLLHAAWATVLGVADFGVDDSFFTLGGDSMHALRVRAETERGGHTFAVAELFAGPSVRELARVLRPVADAAPRTEPFGLLTPADQELLPAGLDDAYPLSAMQAGMLYHAAYATDSAVYRVVTSVRVAARLDLDALRAALADVARRHPSLRCSFDLTRYSEPLQLVHHEVTVPLERGDDLGDLGEDERRAAIRAWVERAKFTRFDPAEPPLLRFTAHPCGPDQFELSVVEHHVVLDGWSDMRMLEEIVEHYAAHLAGAPLDLPAVAATYRDFVAAERAAIADPAAQHYWNRVLTGAGDGPLAAVAGSAPGPHEGGGSRRYDVPVPPETATRLRAHAKAAGLPLKSLLTAAHLAVLRLVGGRDEVLTGVVANARLEVPGGDATIGVFLNTLPLRADLAQATVLDVARAAFAHERDSAAHRRYPYARMRDDQGREPQLDTYVNFMDFHRDRRRGQGLPMTVTVGVAETNYPLAVNFLVDPDGGGLQLWLDCDPAALPPEFCARLAGYYARALEHAAHHPSAPVHTLDLLDPAEHRRLAAWHGPVTEYDRGATVHGLIERRAAERPRAVALAHRHEELDYAGLDTRANQLAHHLAALGVGRGDLVGVSLRRGPDLVVALLAVLKAGAAYVPMDPGFPRGRLATIATDADLSCLIQGPGTPEGLTAPRLVDVRADAEAIAARPGQPLGRAIDGEDTAYVIYTSGSTGAPKGTAVRHRNAVNYFTGMDQRVGCEPDDVVLAVTSVSFDISVTELLWPLTHGAKVVLAGERVVSNLVPGTATRERAATFSLFFFAASGGDDNRAGYQLVLDAARFADRNGFEAVWTPERHFNAFGGLYPNPSVMSAALSTITDRIALRSGSVVAPLHDAVRMAEEWSLVDNLSGGRVGLAFAAGWNSNDFVLRPENFADRKQVMADHLAEFRALWRGEPVRRVGGSGEEVDVRIFPAPVQDEPPIWLTSVGTLETFRKAGATGANLLTHLLGQTPAELAERLAAYREARAAAGHQGPGQVTVMVHTFLSDDPEQARERARGPFRDYLLSSTELWRTVFATTGHDLPEMGAREQLEAVVDLAIDRYFATSGLFGSPETCADLVRELSAAGVDEIACLIDFGVEPAAVMDSLGWVDKLRDAHELEVADSGHSVAELCARHRVTLAQGTPSLLSAIAAEPEALEALGHLRALLVGGEAFPPGLAERLHEALPKVAVFNMYGPTETTIWSTAHALDPDGEPGTTVPIGTPLANTRVRVADAHGHPVPIGVSGELWIGGDGVAAGYLGRPELTAERFVTADDGHGYYRTGDRVRRRADGVLEFLGRIDRQVKILGHRVEPDEVESVLSRHAELSAVAVTAVDGPRGTELVAYVAPASTPSDNAAREAHVRGWSEVWESAYTAQDITGATDTAEAGSADHASGSPFAGWLSSYTGEPIPESQMREWLAHTVERVRALGPGAVADIGVGVGLVLRSLAEQADAYHGVDISPAALSAAARCLGPDRPLPAHVTLAHAGPEYLATLAPGSLDTVVLNSVVQYFPGTGYLRTVLTDALRALRPGGAVFVGDVRSVEMLPEFHTAVQLHRATPVHTVAEIRAAVDRQAREERELCLSPAFFRQFAAEAPGDVRVRVELKRGRADNELSLFRYDVTLFAPPATVGPNDAPRPGEPAATPAPRVVAYADPNAPAPAGATAAEILRGHLARAGGPVLVTGIPNRRLVRTAAAVRVLADAADAGEATTAWDVERALWELTADTADADAGAHPEDVWELAARTGHTVRLLVPDDGRLDRFDALFQPADPTTAHPTPRDTAPAGAPPGDPAPAGDQPPADHRPATADPAALADPADPKDPS</sequence>
<dbReference type="PROSITE" id="PS50075">
    <property type="entry name" value="CARRIER"/>
    <property type="match status" value="1"/>
</dbReference>
<dbReference type="InterPro" id="IPR023213">
    <property type="entry name" value="CAT-like_dom_sf"/>
</dbReference>
<dbReference type="Proteomes" id="UP000509303">
    <property type="component" value="Chromosome"/>
</dbReference>
<dbReference type="GO" id="GO:0016705">
    <property type="term" value="F:oxidoreductase activity, acting on paired donors, with incorporation or reduction of molecular oxygen"/>
    <property type="evidence" value="ECO:0007669"/>
    <property type="project" value="InterPro"/>
</dbReference>
<dbReference type="InterPro" id="IPR045851">
    <property type="entry name" value="AMP-bd_C_sf"/>
</dbReference>
<dbReference type="Pfam" id="PF00296">
    <property type="entry name" value="Bac_luciferase"/>
    <property type="match status" value="1"/>
</dbReference>
<dbReference type="GO" id="GO:0043041">
    <property type="term" value="P:amino acid activation for nonribosomal peptide biosynthetic process"/>
    <property type="evidence" value="ECO:0007669"/>
    <property type="project" value="TreeGrafter"/>
</dbReference>
<dbReference type="EMBL" id="CP054929">
    <property type="protein sequence ID" value="QKW48487.1"/>
    <property type="molecule type" value="Genomic_DNA"/>
</dbReference>
<dbReference type="CDD" id="cd02440">
    <property type="entry name" value="AdoMet_MTases"/>
    <property type="match status" value="1"/>
</dbReference>
<evidence type="ECO:0000313" key="6">
    <source>
        <dbReference type="EMBL" id="QKW48487.1"/>
    </source>
</evidence>
<dbReference type="InterPro" id="IPR000873">
    <property type="entry name" value="AMP-dep_synth/lig_dom"/>
</dbReference>
<dbReference type="SUPFAM" id="SSF51679">
    <property type="entry name" value="Bacterial luciferase-like"/>
    <property type="match status" value="1"/>
</dbReference>
<accession>A0A7H8N1V1</accession>
<comment type="cofactor">
    <cofactor evidence="1">
        <name>pantetheine 4'-phosphate</name>
        <dbReference type="ChEBI" id="CHEBI:47942"/>
    </cofactor>
</comment>
<dbReference type="SUPFAM" id="SSF52777">
    <property type="entry name" value="CoA-dependent acyltransferases"/>
    <property type="match status" value="4"/>
</dbReference>
<dbReference type="Gene3D" id="3.40.50.980">
    <property type="match status" value="2"/>
</dbReference>
<dbReference type="Pfam" id="PF00668">
    <property type="entry name" value="Condensation"/>
    <property type="match status" value="2"/>
</dbReference>
<dbReference type="Gene3D" id="3.40.50.150">
    <property type="entry name" value="Vaccinia Virus protein VP39"/>
    <property type="match status" value="1"/>
</dbReference>
<keyword evidence="3" id="KW-0597">Phosphoprotein</keyword>
<dbReference type="Gene3D" id="3.30.300.30">
    <property type="match status" value="2"/>
</dbReference>
<dbReference type="InterPro" id="IPR036736">
    <property type="entry name" value="ACP-like_sf"/>
</dbReference>
<dbReference type="Gene3D" id="3.30.559.30">
    <property type="entry name" value="Nonribosomal peptide synthetase, condensation domain"/>
    <property type="match status" value="2"/>
</dbReference>
<dbReference type="GO" id="GO:0009239">
    <property type="term" value="P:enterobactin biosynthetic process"/>
    <property type="evidence" value="ECO:0007669"/>
    <property type="project" value="TreeGrafter"/>
</dbReference>
<dbReference type="GO" id="GO:0009366">
    <property type="term" value="C:enterobactin synthetase complex"/>
    <property type="evidence" value="ECO:0007669"/>
    <property type="project" value="TreeGrafter"/>
</dbReference>
<dbReference type="GO" id="GO:0008757">
    <property type="term" value="F:S-adenosylmethionine-dependent methyltransferase activity"/>
    <property type="evidence" value="ECO:0007669"/>
    <property type="project" value="InterPro"/>
</dbReference>
<dbReference type="RefSeq" id="WP_176160184.1">
    <property type="nucleotide sequence ID" value="NZ_CP054929.1"/>
</dbReference>
<dbReference type="SUPFAM" id="SSF47336">
    <property type="entry name" value="ACP-like"/>
    <property type="match status" value="1"/>
</dbReference>
<evidence type="ECO:0000313" key="7">
    <source>
        <dbReference type="Proteomes" id="UP000509303"/>
    </source>
</evidence>
<dbReference type="InterPro" id="IPR001242">
    <property type="entry name" value="Condensation_dom"/>
</dbReference>
<dbReference type="GO" id="GO:0047527">
    <property type="term" value="F:2,3-dihydroxybenzoate-serine ligase activity"/>
    <property type="evidence" value="ECO:0007669"/>
    <property type="project" value="TreeGrafter"/>
</dbReference>
<dbReference type="InterPro" id="IPR036661">
    <property type="entry name" value="Luciferase-like_sf"/>
</dbReference>
<dbReference type="NCBIfam" id="TIGR01733">
    <property type="entry name" value="AA-adenyl-dom"/>
    <property type="match status" value="1"/>
</dbReference>
<dbReference type="FunFam" id="3.40.50.980:FF:000001">
    <property type="entry name" value="Non-ribosomal peptide synthetase"/>
    <property type="match status" value="1"/>
</dbReference>
<dbReference type="GO" id="GO:0031177">
    <property type="term" value="F:phosphopantetheine binding"/>
    <property type="evidence" value="ECO:0007669"/>
    <property type="project" value="InterPro"/>
</dbReference>
<keyword evidence="2" id="KW-0596">Phosphopantetheine</keyword>
<dbReference type="InterPro" id="IPR020845">
    <property type="entry name" value="AMP-binding_CS"/>
</dbReference>
<dbReference type="InterPro" id="IPR029063">
    <property type="entry name" value="SAM-dependent_MTases_sf"/>
</dbReference>
<dbReference type="Pfam" id="PF08241">
    <property type="entry name" value="Methyltransf_11"/>
    <property type="match status" value="1"/>
</dbReference>
<dbReference type="InterPro" id="IPR013216">
    <property type="entry name" value="Methyltransf_11"/>
</dbReference>
<dbReference type="Pfam" id="PF00550">
    <property type="entry name" value="PP-binding"/>
    <property type="match status" value="1"/>
</dbReference>
<proteinExistence type="predicted"/>
<dbReference type="InterPro" id="IPR042099">
    <property type="entry name" value="ANL_N_sf"/>
</dbReference>
<name>A0A7H8N1V1_9ACTN</name>
<dbReference type="Gene3D" id="3.40.50.12780">
    <property type="entry name" value="N-terminal domain of ligase-like"/>
    <property type="match status" value="2"/>
</dbReference>
<organism evidence="6 7">
    <name type="scientific">Streptomyces buecherae</name>
    <dbReference type="NCBI Taxonomy" id="2763006"/>
    <lineage>
        <taxon>Bacteria</taxon>
        <taxon>Bacillati</taxon>
        <taxon>Actinomycetota</taxon>
        <taxon>Actinomycetes</taxon>
        <taxon>Kitasatosporales</taxon>
        <taxon>Streptomycetaceae</taxon>
        <taxon>Streptomyces</taxon>
    </lineage>
</organism>
<dbReference type="Gene3D" id="1.10.1200.10">
    <property type="entry name" value="ACP-like"/>
    <property type="match status" value="1"/>
</dbReference>
<dbReference type="Gene3D" id="3.20.20.30">
    <property type="entry name" value="Luciferase-like domain"/>
    <property type="match status" value="1"/>
</dbReference>
<dbReference type="SUPFAM" id="SSF56801">
    <property type="entry name" value="Acetyl-CoA synthetase-like"/>
    <property type="match status" value="3"/>
</dbReference>
<dbReference type="GO" id="GO:0008610">
    <property type="term" value="P:lipid biosynthetic process"/>
    <property type="evidence" value="ECO:0007669"/>
    <property type="project" value="UniProtKB-ARBA"/>
</dbReference>
<dbReference type="InterPro" id="IPR020806">
    <property type="entry name" value="PKS_PP-bd"/>
</dbReference>
<feature type="domain" description="Carrier" evidence="5">
    <location>
        <begin position="969"/>
        <end position="1043"/>
    </location>
</feature>
<dbReference type="PANTHER" id="PTHR45527:SF1">
    <property type="entry name" value="FATTY ACID SYNTHASE"/>
    <property type="match status" value="1"/>
</dbReference>
<dbReference type="Gene3D" id="2.30.38.10">
    <property type="entry name" value="Luciferase, Domain 3"/>
    <property type="match status" value="1"/>
</dbReference>